<dbReference type="Pfam" id="PF12529">
    <property type="entry name" value="Xylo_C"/>
    <property type="match status" value="1"/>
</dbReference>
<feature type="domain" description="Xylosyltransferase C-terminal" evidence="1">
    <location>
        <begin position="49"/>
        <end position="110"/>
    </location>
</feature>
<keyword evidence="3" id="KW-1185">Reference proteome</keyword>
<name>A0A183D953_9BILA</name>
<accession>A0A183D953</accession>
<proteinExistence type="predicted"/>
<gene>
    <name evidence="2" type="ORF">GPUH_LOCUS5243</name>
</gene>
<organism evidence="4">
    <name type="scientific">Gongylonema pulchrum</name>
    <dbReference type="NCBI Taxonomy" id="637853"/>
    <lineage>
        <taxon>Eukaryota</taxon>
        <taxon>Metazoa</taxon>
        <taxon>Ecdysozoa</taxon>
        <taxon>Nematoda</taxon>
        <taxon>Chromadorea</taxon>
        <taxon>Rhabditida</taxon>
        <taxon>Spirurina</taxon>
        <taxon>Spiruromorpha</taxon>
        <taxon>Spiruroidea</taxon>
        <taxon>Gongylonematidae</taxon>
        <taxon>Gongylonema</taxon>
    </lineage>
</organism>
<protein>
    <submittedName>
        <fullName evidence="4">Xylo_C domain-containing protein</fullName>
    </submittedName>
</protein>
<evidence type="ECO:0000313" key="3">
    <source>
        <dbReference type="Proteomes" id="UP000271098"/>
    </source>
</evidence>
<sequence length="114" mass="13050">MISQKAVATAESQSLRFSADDFINANHPSFNKTWINIYSSRFDKSAIQIIYNLTYVYNSSAEIIQILVQLADTLEFGNRIVDGFELQSLRVGSNFDLREEVFRKYHGVFSEVPC</sequence>
<evidence type="ECO:0000313" key="4">
    <source>
        <dbReference type="WBParaSite" id="GPUH_0000525101-mRNA-1"/>
    </source>
</evidence>
<dbReference type="WBParaSite" id="GPUH_0000525101-mRNA-1">
    <property type="protein sequence ID" value="GPUH_0000525101-mRNA-1"/>
    <property type="gene ID" value="GPUH_0000525101"/>
</dbReference>
<dbReference type="OrthoDB" id="2019572at2759"/>
<evidence type="ECO:0000259" key="1">
    <source>
        <dbReference type="Pfam" id="PF12529"/>
    </source>
</evidence>
<evidence type="ECO:0000313" key="2">
    <source>
        <dbReference type="EMBL" id="VDK49842.1"/>
    </source>
</evidence>
<reference evidence="2 3" key="2">
    <citation type="submission" date="2018-11" db="EMBL/GenBank/DDBJ databases">
        <authorList>
            <consortium name="Pathogen Informatics"/>
        </authorList>
    </citation>
    <scope>NUCLEOTIDE SEQUENCE [LARGE SCALE GENOMIC DNA]</scope>
</reference>
<dbReference type="EMBL" id="UYRT01010846">
    <property type="protein sequence ID" value="VDK49842.1"/>
    <property type="molecule type" value="Genomic_DNA"/>
</dbReference>
<dbReference type="Proteomes" id="UP000271098">
    <property type="component" value="Unassembled WGS sequence"/>
</dbReference>
<dbReference type="InterPro" id="IPR024448">
    <property type="entry name" value="XylT_C"/>
</dbReference>
<dbReference type="AlphaFoldDB" id="A0A183D953"/>
<reference evidence="4" key="1">
    <citation type="submission" date="2016-06" db="UniProtKB">
        <authorList>
            <consortium name="WormBaseParasite"/>
        </authorList>
    </citation>
    <scope>IDENTIFICATION</scope>
</reference>